<dbReference type="InterPro" id="IPR043770">
    <property type="entry name" value="DUF5716_C"/>
</dbReference>
<dbReference type="OrthoDB" id="1918132at2"/>
<proteinExistence type="predicted"/>
<evidence type="ECO:0000313" key="5">
    <source>
        <dbReference type="Proteomes" id="UP000049828"/>
    </source>
</evidence>
<dbReference type="STRING" id="360807.ERS852392_00479"/>
<organism evidence="2 5">
    <name type="scientific">Roseburia inulinivorans</name>
    <dbReference type="NCBI Taxonomy" id="360807"/>
    <lineage>
        <taxon>Bacteria</taxon>
        <taxon>Bacillati</taxon>
        <taxon>Bacillota</taxon>
        <taxon>Clostridia</taxon>
        <taxon>Lachnospirales</taxon>
        <taxon>Lachnospiraceae</taxon>
        <taxon>Roseburia</taxon>
    </lineage>
</organism>
<dbReference type="GeneID" id="75163887"/>
<evidence type="ECO:0000313" key="2">
    <source>
        <dbReference type="EMBL" id="CRL32963.1"/>
    </source>
</evidence>
<name>A0A0M6WCN7_9FIRM</name>
<dbReference type="EMBL" id="CYXX01000002">
    <property type="protein sequence ID" value="CUM77419.1"/>
    <property type="molecule type" value="Genomic_DNA"/>
</dbReference>
<reference evidence="2" key="2">
    <citation type="submission" date="2015-05" db="EMBL/GenBank/DDBJ databases">
        <authorList>
            <person name="Wang D.B."/>
            <person name="Wang M."/>
        </authorList>
    </citation>
    <scope>NUCLEOTIDE SEQUENCE [LARGE SCALE GENOMIC DNA]</scope>
    <source>
        <strain evidence="2">L1-83</strain>
    </source>
</reference>
<reference evidence="4 7" key="3">
    <citation type="submission" date="2018-08" db="EMBL/GenBank/DDBJ databases">
        <title>A genome reference for cultivated species of the human gut microbiota.</title>
        <authorList>
            <person name="Zou Y."/>
            <person name="Xue W."/>
            <person name="Luo G."/>
        </authorList>
    </citation>
    <scope>NUCLEOTIDE SEQUENCE [LARGE SCALE GENOMIC DNA]</scope>
    <source>
        <strain evidence="4 7">AM23-23AC</strain>
    </source>
</reference>
<dbReference type="Proteomes" id="UP000049828">
    <property type="component" value="Unassembled WGS sequence"/>
</dbReference>
<dbReference type="Gene3D" id="3.30.420.40">
    <property type="match status" value="1"/>
</dbReference>
<evidence type="ECO:0000313" key="4">
    <source>
        <dbReference type="EMBL" id="RHF86257.1"/>
    </source>
</evidence>
<gene>
    <name evidence="4" type="ORF">DW654_04850</name>
    <name evidence="3" type="ORF">ERS852444_00426</name>
    <name evidence="2" type="ORF">RIL183_00931</name>
</gene>
<dbReference type="EMBL" id="CVRS01000016">
    <property type="protein sequence ID" value="CRL32963.1"/>
    <property type="molecule type" value="Genomic_DNA"/>
</dbReference>
<accession>A0A0M6WCN7</accession>
<sequence>MTQQCYYIGIDMDDRNAVISYYKAGMREPETLSTIAGSEIYQIPVALIKKRGIGQWFIGEEAKKMALIQNEDVIGHLLDNALAKKQVTVENIVYEAEELFALYIKKLLLLASRLGNPGLPDCLVITVEALSRELTELFGKVAEDLGLGRSQLILQDRKESFYYFVYNQKQELWLHDIFLFDCRGDEVRCCATVRDTRTVPQMVTITEEVHALDGIHKDESFYKILLDSFHGHICSSVYLVGDGFDGDWMKMSLSYMCKGRRAFIGKNLYSKGACYAAIVREQKNPWPYVYMGDNEMKVNVSLKVKNRGKWEFLSLINAGDNWYEASGDCEVLLDGDKEIDFWLQLPHSRDARIEKLELSDLPERKPKTTRLRISAKPVSDSRVKIKIRDLGFGEIVKSSDLTWEYTMSL</sequence>
<evidence type="ECO:0000313" key="6">
    <source>
        <dbReference type="Proteomes" id="UP000095453"/>
    </source>
</evidence>
<dbReference type="EMBL" id="QRHP01000003">
    <property type="protein sequence ID" value="RHF86257.1"/>
    <property type="molecule type" value="Genomic_DNA"/>
</dbReference>
<evidence type="ECO:0000313" key="3">
    <source>
        <dbReference type="EMBL" id="CUM77419.1"/>
    </source>
</evidence>
<dbReference type="RefSeq" id="WP_055039110.1">
    <property type="nucleotide sequence ID" value="NZ_CATYLF010000005.1"/>
</dbReference>
<dbReference type="Proteomes" id="UP000095453">
    <property type="component" value="Unassembled WGS sequence"/>
</dbReference>
<protein>
    <recommendedName>
        <fullName evidence="1">DUF5716 domain-containing protein</fullName>
    </recommendedName>
</protein>
<dbReference type="Proteomes" id="UP000283701">
    <property type="component" value="Unassembled WGS sequence"/>
</dbReference>
<feature type="domain" description="DUF5716" evidence="1">
    <location>
        <begin position="123"/>
        <end position="409"/>
    </location>
</feature>
<dbReference type="Pfam" id="PF18980">
    <property type="entry name" value="DUF5716_C"/>
    <property type="match status" value="1"/>
</dbReference>
<keyword evidence="5" id="KW-1185">Reference proteome</keyword>
<evidence type="ECO:0000313" key="7">
    <source>
        <dbReference type="Proteomes" id="UP000283701"/>
    </source>
</evidence>
<evidence type="ECO:0000259" key="1">
    <source>
        <dbReference type="Pfam" id="PF18980"/>
    </source>
</evidence>
<dbReference type="AlphaFoldDB" id="A0A0M6WCN7"/>
<reference evidence="5" key="1">
    <citation type="submission" date="2015-05" db="EMBL/GenBank/DDBJ databases">
        <authorList>
            <consortium name="Pathogen Informatics"/>
        </authorList>
    </citation>
    <scope>NUCLEOTIDE SEQUENCE [LARGE SCALE GENOMIC DNA]</scope>
    <source>
        <strain evidence="3 6">2789STDY5608887</strain>
        <strain evidence="5">L1-83</strain>
    </source>
</reference>